<keyword evidence="6 8" id="KW-0378">Hydrolase</keyword>
<keyword evidence="3" id="KW-0964">Secreted</keyword>
<evidence type="ECO:0000256" key="3">
    <source>
        <dbReference type="ARBA" id="ARBA00022525"/>
    </source>
</evidence>
<dbReference type="Pfam" id="PF00395">
    <property type="entry name" value="SLH"/>
    <property type="match status" value="3"/>
</dbReference>
<keyword evidence="2" id="KW-0134">Cell wall</keyword>
<keyword evidence="4 8" id="KW-0645">Protease</keyword>
<dbReference type="InterPro" id="IPR001119">
    <property type="entry name" value="SLH_dom"/>
</dbReference>
<proteinExistence type="inferred from homology"/>
<reference evidence="12 13" key="1">
    <citation type="submission" date="2020-01" db="EMBL/GenBank/DDBJ databases">
        <title>Paenibacillus soybeanensis sp. nov. isolated from the nodules of soybean (Glycine max(L.) Merr).</title>
        <authorList>
            <person name="Wang H."/>
        </authorList>
    </citation>
    <scope>NUCLEOTIDE SEQUENCE [LARGE SCALE GENOMIC DNA]</scope>
    <source>
        <strain evidence="12 13">T1</strain>
    </source>
</reference>
<name>A0ABW9XK64_9BACL</name>
<keyword evidence="7 8" id="KW-0720">Serine protease</keyword>
<dbReference type="InterPro" id="IPR046450">
    <property type="entry name" value="PA_dom_sf"/>
</dbReference>
<dbReference type="CDD" id="cd07474">
    <property type="entry name" value="Peptidases_S8_subtilisin_Vpr-like"/>
    <property type="match status" value="1"/>
</dbReference>
<dbReference type="InterPro" id="IPR050131">
    <property type="entry name" value="Peptidase_S8_subtilisin-like"/>
</dbReference>
<keyword evidence="5 10" id="KW-0732">Signal</keyword>
<dbReference type="InterPro" id="IPR034213">
    <property type="entry name" value="S8_Vpr-like"/>
</dbReference>
<sequence length="1395" mass="146226">MNRSLLKKSLSLATVSLLAGSLAVPNLPAAHAAPLNKTFVTKESLQAVTRLLQAAGPEAASSAVPGEPYVDEDINTRSAGEINVIVQFSGQPAAVGRYAGKLGFKKLAAESTEAAVKSEQDAFVRSAQASSVPFKIDRRFDTVLNGMEITIRADQIPQLAKLPGVKSVHKNIHYYPAELPDSYQAAAAGSSAIDTVPLEQIGVTKAWERGITGKGLKVGVIDTGIDYLHPDLAGNYEEGGYDAVNQDDDPYEDLPVNEYEGSHHGTHVSGTIAGTASNTTAEHVQKGVAYDAKLYAYKVLGPEGGSSSMVIDGIEHAVEDKMDVINLSLGSDLEKDPNSPDAIAVNNAVLAGVVAVVANGNAGAGDQYYYSMGSPAAAQLAISVGAATSDSIRVGGGVRSEAGSLADEAHMELMSWTTDKENFNEMFGDGPIEGVYVGLGSNDEYKDLGLDSADLSNKIVFISRGILTFDEKVRNAAKHGAKAAVIFNGDSVDPQIAVPDLSEDIPSRNGPIGPIAFLGDSYDYIPTFDMAGTTGRALARELKAHPNETLQFTMKNDFKQVPLAGDRMADFSSRGPNSDGNYGIKPDLSAPGVQIFSTVPAYGAANPDASYDKAYAKMSGTSMATPHVAGLALLIKQAHPTWTPTDIRAALANTAKELVDENGTPYDVYSQGAGRVDVMNAIDTRAIIESLDDITIYDDKMEPTVIPSEASSVSFGMLKPGADAESKPLRVKNLSNASVAYDAKVVMHPSVTSDPNDPIPTPDTGAITAKLNGLAGNRITVGANGVFEFNLSAAVGAKAKDGVYEGEVLLQGNGVPSLHLPFVIHVGKSSEDNDFPIQNIALSDTIVSKDAPIDITASLTPLPKGKINHMYAAIYDMNDEPIGVLAEDFDLDEDTELLKPLPSEFVVPEFDGSYNVGVYLNDGNLYNEQLPEGRYKIVLIGSLYDENYEVVDQSAAFRTFYVSGETGSTPPPTDPGSYPSFPITPNDAAYNKDVAASVIEKGQTGIAVEAQSSQEGSQLSVSVKDADLQAALKDAKSPVALTIGAASKDASSAKLAITAAQAKQLKDAALAGTIVFAWNDASVSLPLSALSSVAEGADIVIAIKKDDDSKAEFVKQAKDASVLGTPYVFEVDSVKGADSEPLALKAGEAAARSFLIDKGVDTSGAGALYLEGGKVYPVPANITKTGDGASILTVRRPGFSTYAAASRQVSFTDIDKSWARADIQSLADKFLLNGTSDHVFSPKANVTRAQFASMLVRTLGLQAQTAAAPFGDVKSGDWFASDVATAYAAGLVTGADGQFNPNAAITRQDLTVMLARAVKLIGLQAPAASGPSAYADAAQFSGYAKASIQLVTDAGLMKGVESKGSFYFQPADATTREAAAKVLHDLLLTAGRIQD</sequence>
<comment type="caution">
    <text evidence="12">The sequence shown here is derived from an EMBL/GenBank/DDBJ whole genome shotgun (WGS) entry which is preliminary data.</text>
</comment>
<evidence type="ECO:0000256" key="8">
    <source>
        <dbReference type="PROSITE-ProRule" id="PRU01240"/>
    </source>
</evidence>
<dbReference type="InterPro" id="IPR023827">
    <property type="entry name" value="Peptidase_S8_Asp-AS"/>
</dbReference>
<evidence type="ECO:0000256" key="4">
    <source>
        <dbReference type="ARBA" id="ARBA00022670"/>
    </source>
</evidence>
<dbReference type="InterPro" id="IPR003137">
    <property type="entry name" value="PA_domain"/>
</dbReference>
<evidence type="ECO:0000256" key="5">
    <source>
        <dbReference type="ARBA" id="ARBA00022729"/>
    </source>
</evidence>
<dbReference type="Proteomes" id="UP000665561">
    <property type="component" value="Unassembled WGS sequence"/>
</dbReference>
<dbReference type="PROSITE" id="PS51272">
    <property type="entry name" value="SLH"/>
    <property type="match status" value="3"/>
</dbReference>
<dbReference type="Pfam" id="PF00082">
    <property type="entry name" value="Peptidase_S8"/>
    <property type="match status" value="1"/>
</dbReference>
<dbReference type="InterPro" id="IPR015500">
    <property type="entry name" value="Peptidase_S8_subtilisin-rel"/>
</dbReference>
<dbReference type="PANTHER" id="PTHR43806:SF65">
    <property type="entry name" value="SERINE PROTEASE APRX"/>
    <property type="match status" value="1"/>
</dbReference>
<feature type="active site" description="Charge relay system" evidence="8">
    <location>
        <position position="622"/>
    </location>
</feature>
<evidence type="ECO:0000256" key="9">
    <source>
        <dbReference type="RuleBase" id="RU003355"/>
    </source>
</evidence>
<dbReference type="PROSITE" id="PS00137">
    <property type="entry name" value="SUBTILASE_HIS"/>
    <property type="match status" value="1"/>
</dbReference>
<dbReference type="SUPFAM" id="SSF52025">
    <property type="entry name" value="PA domain"/>
    <property type="match status" value="1"/>
</dbReference>
<dbReference type="PROSITE" id="PS51892">
    <property type="entry name" value="SUBTILASE"/>
    <property type="match status" value="1"/>
</dbReference>
<gene>
    <name evidence="12" type="ORF">GT019_03825</name>
</gene>
<evidence type="ECO:0000256" key="6">
    <source>
        <dbReference type="ARBA" id="ARBA00022801"/>
    </source>
</evidence>
<evidence type="ECO:0000259" key="11">
    <source>
        <dbReference type="PROSITE" id="PS51272"/>
    </source>
</evidence>
<dbReference type="PROSITE" id="PS00138">
    <property type="entry name" value="SUBTILASE_SER"/>
    <property type="match status" value="1"/>
</dbReference>
<keyword evidence="13" id="KW-1185">Reference proteome</keyword>
<dbReference type="Gene3D" id="3.50.30.30">
    <property type="match status" value="1"/>
</dbReference>
<dbReference type="RefSeq" id="WP_161741338.1">
    <property type="nucleotide sequence ID" value="NZ_JAAAMV010000001.1"/>
</dbReference>
<accession>A0ABW9XK64</accession>
<dbReference type="SUPFAM" id="SSF52743">
    <property type="entry name" value="Subtilisin-like"/>
    <property type="match status" value="1"/>
</dbReference>
<evidence type="ECO:0000256" key="7">
    <source>
        <dbReference type="ARBA" id="ARBA00022825"/>
    </source>
</evidence>
<evidence type="ECO:0000256" key="2">
    <source>
        <dbReference type="ARBA" id="ARBA00022512"/>
    </source>
</evidence>
<dbReference type="PRINTS" id="PR00723">
    <property type="entry name" value="SUBTILISIN"/>
</dbReference>
<organism evidence="12 13">
    <name type="scientific">Paenibacillus glycinis</name>
    <dbReference type="NCBI Taxonomy" id="2697035"/>
    <lineage>
        <taxon>Bacteria</taxon>
        <taxon>Bacillati</taxon>
        <taxon>Bacillota</taxon>
        <taxon>Bacilli</taxon>
        <taxon>Bacillales</taxon>
        <taxon>Paenibacillaceae</taxon>
        <taxon>Paenibacillus</taxon>
    </lineage>
</organism>
<dbReference type="EMBL" id="JAAAMV010000001">
    <property type="protein sequence ID" value="NBD22997.1"/>
    <property type="molecule type" value="Genomic_DNA"/>
</dbReference>
<evidence type="ECO:0000256" key="10">
    <source>
        <dbReference type="SAM" id="SignalP"/>
    </source>
</evidence>
<feature type="domain" description="SLH" evidence="11">
    <location>
        <begin position="1270"/>
        <end position="1328"/>
    </location>
</feature>
<dbReference type="Pfam" id="PF05922">
    <property type="entry name" value="Inhibitor_I9"/>
    <property type="match status" value="1"/>
</dbReference>
<dbReference type="Pfam" id="PF02225">
    <property type="entry name" value="PA"/>
    <property type="match status" value="1"/>
</dbReference>
<dbReference type="PANTHER" id="PTHR43806">
    <property type="entry name" value="PEPTIDASE S8"/>
    <property type="match status" value="1"/>
</dbReference>
<dbReference type="InterPro" id="IPR022398">
    <property type="entry name" value="Peptidase_S8_His-AS"/>
</dbReference>
<feature type="signal peptide" evidence="10">
    <location>
        <begin position="1"/>
        <end position="32"/>
    </location>
</feature>
<dbReference type="InterPro" id="IPR036852">
    <property type="entry name" value="Peptidase_S8/S53_dom_sf"/>
</dbReference>
<feature type="active site" description="Charge relay system" evidence="8">
    <location>
        <position position="222"/>
    </location>
</feature>
<feature type="chain" id="PRO_5045302509" evidence="10">
    <location>
        <begin position="33"/>
        <end position="1395"/>
    </location>
</feature>
<dbReference type="InterPro" id="IPR023828">
    <property type="entry name" value="Peptidase_S8_Ser-AS"/>
</dbReference>
<dbReference type="PROSITE" id="PS00136">
    <property type="entry name" value="SUBTILASE_ASP"/>
    <property type="match status" value="1"/>
</dbReference>
<dbReference type="InterPro" id="IPR000209">
    <property type="entry name" value="Peptidase_S8/S53_dom"/>
</dbReference>
<feature type="domain" description="SLH" evidence="11">
    <location>
        <begin position="1206"/>
        <end position="1269"/>
    </location>
</feature>
<dbReference type="Gene3D" id="3.40.50.200">
    <property type="entry name" value="Peptidase S8/S53 domain"/>
    <property type="match status" value="2"/>
</dbReference>
<comment type="similarity">
    <text evidence="1 8 9">Belongs to the peptidase S8 family.</text>
</comment>
<feature type="domain" description="SLH" evidence="11">
    <location>
        <begin position="1331"/>
        <end position="1395"/>
    </location>
</feature>
<evidence type="ECO:0000256" key="1">
    <source>
        <dbReference type="ARBA" id="ARBA00011073"/>
    </source>
</evidence>
<feature type="active site" description="Charge relay system" evidence="8">
    <location>
        <position position="264"/>
    </location>
</feature>
<dbReference type="InterPro" id="IPR010259">
    <property type="entry name" value="S8pro/Inhibitor_I9"/>
</dbReference>
<protein>
    <submittedName>
        <fullName evidence="12">S8 family serine peptidase</fullName>
    </submittedName>
</protein>
<evidence type="ECO:0000313" key="13">
    <source>
        <dbReference type="Proteomes" id="UP000665561"/>
    </source>
</evidence>
<evidence type="ECO:0000313" key="12">
    <source>
        <dbReference type="EMBL" id="NBD22997.1"/>
    </source>
</evidence>